<proteinExistence type="predicted"/>
<dbReference type="PANTHER" id="PTHR31424:SF3">
    <property type="entry name" value="RING-TYPE DOMAIN-CONTAINING PROTEIN"/>
    <property type="match status" value="1"/>
</dbReference>
<dbReference type="OrthoDB" id="10050996at2759"/>
<organism evidence="1 2">
    <name type="scientific">Holothuria leucospilota</name>
    <name type="common">Black long sea cucumber</name>
    <name type="synonym">Mertensiothuria leucospilota</name>
    <dbReference type="NCBI Taxonomy" id="206669"/>
    <lineage>
        <taxon>Eukaryota</taxon>
        <taxon>Metazoa</taxon>
        <taxon>Echinodermata</taxon>
        <taxon>Eleutherozoa</taxon>
        <taxon>Echinozoa</taxon>
        <taxon>Holothuroidea</taxon>
        <taxon>Aspidochirotacea</taxon>
        <taxon>Aspidochirotida</taxon>
        <taxon>Holothuriidae</taxon>
        <taxon>Holothuria</taxon>
    </lineage>
</organism>
<dbReference type="AlphaFoldDB" id="A0A9Q0YB42"/>
<accession>A0A9Q0YB42</accession>
<dbReference type="PANTHER" id="PTHR31424">
    <property type="entry name" value="PROTEIN CBG23806"/>
    <property type="match status" value="1"/>
</dbReference>
<evidence type="ECO:0000313" key="1">
    <source>
        <dbReference type="EMBL" id="KAJ8018030.1"/>
    </source>
</evidence>
<protein>
    <submittedName>
        <fullName evidence="1">Uncharacterized protein</fullName>
    </submittedName>
</protein>
<name>A0A9Q0YB42_HOLLE</name>
<evidence type="ECO:0000313" key="2">
    <source>
        <dbReference type="Proteomes" id="UP001152320"/>
    </source>
</evidence>
<comment type="caution">
    <text evidence="1">The sequence shown here is derived from an EMBL/GenBank/DDBJ whole genome shotgun (WGS) entry which is preliminary data.</text>
</comment>
<dbReference type="EMBL" id="JAIZAY010000707">
    <property type="protein sequence ID" value="KAJ8018030.1"/>
    <property type="molecule type" value="Genomic_DNA"/>
</dbReference>
<reference evidence="1" key="1">
    <citation type="submission" date="2021-10" db="EMBL/GenBank/DDBJ databases">
        <title>Tropical sea cucumber genome reveals ecological adaptation and Cuvierian tubules defense mechanism.</title>
        <authorList>
            <person name="Chen T."/>
        </authorList>
    </citation>
    <scope>NUCLEOTIDE SEQUENCE</scope>
    <source>
        <strain evidence="1">Nanhai2018</strain>
        <tissue evidence="1">Muscle</tissue>
    </source>
</reference>
<gene>
    <name evidence="1" type="ORF">HOLleu_44204</name>
</gene>
<keyword evidence="2" id="KW-1185">Reference proteome</keyword>
<dbReference type="Proteomes" id="UP001152320">
    <property type="component" value="Unassembled WGS sequence"/>
</dbReference>
<sequence>MLECPIVPFIRRWKVGLAFHGEQGGESVHARLNNIRRDIRGLKDELATLMSVMTTHWVQTRPGAQ</sequence>